<name>A0ABR0S8G7_9HYPO</name>
<gene>
    <name evidence="2" type="ORF">PT974_12072</name>
</gene>
<feature type="region of interest" description="Disordered" evidence="1">
    <location>
        <begin position="103"/>
        <end position="128"/>
    </location>
</feature>
<comment type="caution">
    <text evidence="2">The sequence shown here is derived from an EMBL/GenBank/DDBJ whole genome shotgun (WGS) entry which is preliminary data.</text>
</comment>
<proteinExistence type="predicted"/>
<dbReference type="EMBL" id="JAVFKD010000016">
    <property type="protein sequence ID" value="KAK5987936.1"/>
    <property type="molecule type" value="Genomic_DNA"/>
</dbReference>
<feature type="compositionally biased region" description="Basic and acidic residues" evidence="1">
    <location>
        <begin position="111"/>
        <end position="122"/>
    </location>
</feature>
<dbReference type="Proteomes" id="UP001338125">
    <property type="component" value="Unassembled WGS sequence"/>
</dbReference>
<organism evidence="2 3">
    <name type="scientific">Cladobotryum mycophilum</name>
    <dbReference type="NCBI Taxonomy" id="491253"/>
    <lineage>
        <taxon>Eukaryota</taxon>
        <taxon>Fungi</taxon>
        <taxon>Dikarya</taxon>
        <taxon>Ascomycota</taxon>
        <taxon>Pezizomycotina</taxon>
        <taxon>Sordariomycetes</taxon>
        <taxon>Hypocreomycetidae</taxon>
        <taxon>Hypocreales</taxon>
        <taxon>Hypocreaceae</taxon>
        <taxon>Cladobotryum</taxon>
    </lineage>
</organism>
<keyword evidence="3" id="KW-1185">Reference proteome</keyword>
<reference evidence="2 3" key="1">
    <citation type="submission" date="2024-01" db="EMBL/GenBank/DDBJ databases">
        <title>Complete genome of Cladobotryum mycophilum ATHUM6906.</title>
        <authorList>
            <person name="Christinaki A.C."/>
            <person name="Myridakis A.I."/>
            <person name="Kouvelis V.N."/>
        </authorList>
    </citation>
    <scope>NUCLEOTIDE SEQUENCE [LARGE SCALE GENOMIC DNA]</scope>
    <source>
        <strain evidence="2 3">ATHUM6906</strain>
    </source>
</reference>
<sequence>MPPFFEVDLTDEDITWRAKAYKIWIRSWQRKPVDNVTPTILDVFGDASDTWDTINKKLKARIAQMVQQEEDRMKEREVVEQQRRLRQSTERYNAYAQARNKITMSRKKTVKERNKARLREADSALSTI</sequence>
<accession>A0ABR0S8G7</accession>
<evidence type="ECO:0000256" key="1">
    <source>
        <dbReference type="SAM" id="MobiDB-lite"/>
    </source>
</evidence>
<evidence type="ECO:0000313" key="2">
    <source>
        <dbReference type="EMBL" id="KAK5987936.1"/>
    </source>
</evidence>
<evidence type="ECO:0000313" key="3">
    <source>
        <dbReference type="Proteomes" id="UP001338125"/>
    </source>
</evidence>
<protein>
    <submittedName>
        <fullName evidence="2">Uncharacterized protein</fullName>
    </submittedName>
</protein>